<organism evidence="2 3">
    <name type="scientific">Marinobacter mobilis</name>
    <dbReference type="NCBI Taxonomy" id="488533"/>
    <lineage>
        <taxon>Bacteria</taxon>
        <taxon>Pseudomonadati</taxon>
        <taxon>Pseudomonadota</taxon>
        <taxon>Gammaproteobacteria</taxon>
        <taxon>Pseudomonadales</taxon>
        <taxon>Marinobacteraceae</taxon>
        <taxon>Marinobacter</taxon>
    </lineage>
</organism>
<evidence type="ECO:0000313" key="2">
    <source>
        <dbReference type="EMBL" id="SDW81662.1"/>
    </source>
</evidence>
<evidence type="ECO:0008006" key="4">
    <source>
        <dbReference type="Google" id="ProtNLM"/>
    </source>
</evidence>
<gene>
    <name evidence="2" type="ORF">SAMN04487960_104212</name>
</gene>
<reference evidence="2 3" key="1">
    <citation type="submission" date="2016-10" db="EMBL/GenBank/DDBJ databases">
        <authorList>
            <person name="de Groot N.N."/>
        </authorList>
    </citation>
    <scope>NUCLEOTIDE SEQUENCE [LARGE SCALE GENOMIC DNA]</scope>
    <source>
        <strain evidence="2 3">CGMCC 1.7059</strain>
    </source>
</reference>
<dbReference type="STRING" id="488533.SAMN04487960_104212"/>
<feature type="signal peptide" evidence="1">
    <location>
        <begin position="1"/>
        <end position="21"/>
    </location>
</feature>
<evidence type="ECO:0000313" key="3">
    <source>
        <dbReference type="Proteomes" id="UP000199675"/>
    </source>
</evidence>
<keyword evidence="1" id="KW-0732">Signal</keyword>
<evidence type="ECO:0000256" key="1">
    <source>
        <dbReference type="SAM" id="SignalP"/>
    </source>
</evidence>
<feature type="chain" id="PRO_5011484751" description="Lipoprotein" evidence="1">
    <location>
        <begin position="22"/>
        <end position="60"/>
    </location>
</feature>
<dbReference type="RefSeq" id="WP_091812454.1">
    <property type="nucleotide sequence ID" value="NZ_FNNE01000004.1"/>
</dbReference>
<protein>
    <recommendedName>
        <fullName evidence="4">Lipoprotein</fullName>
    </recommendedName>
</protein>
<dbReference type="EMBL" id="FNNE01000004">
    <property type="protein sequence ID" value="SDW81662.1"/>
    <property type="molecule type" value="Genomic_DNA"/>
</dbReference>
<accession>A0A1H2WM08</accession>
<name>A0A1H2WM08_9GAMM</name>
<dbReference type="Proteomes" id="UP000199675">
    <property type="component" value="Unassembled WGS sequence"/>
</dbReference>
<dbReference type="AlphaFoldDB" id="A0A1H2WM08"/>
<proteinExistence type="predicted"/>
<sequence>MILQTLCGCLVPLVLAGCVSAEVASLADEQRRYQCRFQTDPQAYVQCLKYGPDSWPDESP</sequence>
<keyword evidence="3" id="KW-1185">Reference proteome</keyword>